<organism evidence="3 4">
    <name type="scientific">Mucuna pruriens</name>
    <name type="common">Velvet bean</name>
    <name type="synonym">Dolichos pruriens</name>
    <dbReference type="NCBI Taxonomy" id="157652"/>
    <lineage>
        <taxon>Eukaryota</taxon>
        <taxon>Viridiplantae</taxon>
        <taxon>Streptophyta</taxon>
        <taxon>Embryophyta</taxon>
        <taxon>Tracheophyta</taxon>
        <taxon>Spermatophyta</taxon>
        <taxon>Magnoliopsida</taxon>
        <taxon>eudicotyledons</taxon>
        <taxon>Gunneridae</taxon>
        <taxon>Pentapetalae</taxon>
        <taxon>rosids</taxon>
        <taxon>fabids</taxon>
        <taxon>Fabales</taxon>
        <taxon>Fabaceae</taxon>
        <taxon>Papilionoideae</taxon>
        <taxon>50 kb inversion clade</taxon>
        <taxon>NPAAA clade</taxon>
        <taxon>indigoferoid/millettioid clade</taxon>
        <taxon>Phaseoleae</taxon>
        <taxon>Mucuna</taxon>
    </lineage>
</organism>
<feature type="domain" description="Reverse transcriptase" evidence="2">
    <location>
        <begin position="125"/>
        <end position="274"/>
    </location>
</feature>
<dbReference type="Gene3D" id="3.30.70.270">
    <property type="match status" value="1"/>
</dbReference>
<feature type="region of interest" description="Disordered" evidence="1">
    <location>
        <begin position="26"/>
        <end position="45"/>
    </location>
</feature>
<dbReference type="InterPro" id="IPR043128">
    <property type="entry name" value="Rev_trsase/Diguanyl_cyclase"/>
</dbReference>
<proteinExistence type="predicted"/>
<dbReference type="InterPro" id="IPR043502">
    <property type="entry name" value="DNA/RNA_pol_sf"/>
</dbReference>
<evidence type="ECO:0000313" key="4">
    <source>
        <dbReference type="Proteomes" id="UP000257109"/>
    </source>
</evidence>
<dbReference type="OrthoDB" id="6623611at2759"/>
<keyword evidence="4" id="KW-1185">Reference proteome</keyword>
<dbReference type="CDD" id="cd01647">
    <property type="entry name" value="RT_LTR"/>
    <property type="match status" value="1"/>
</dbReference>
<evidence type="ECO:0000256" key="1">
    <source>
        <dbReference type="SAM" id="MobiDB-lite"/>
    </source>
</evidence>
<dbReference type="Gene3D" id="3.10.10.10">
    <property type="entry name" value="HIV Type 1 Reverse Transcriptase, subunit A, domain 1"/>
    <property type="match status" value="1"/>
</dbReference>
<evidence type="ECO:0000259" key="2">
    <source>
        <dbReference type="Pfam" id="PF00078"/>
    </source>
</evidence>
<dbReference type="SUPFAM" id="SSF56672">
    <property type="entry name" value="DNA/RNA polymerases"/>
    <property type="match status" value="1"/>
</dbReference>
<dbReference type="InterPro" id="IPR000477">
    <property type="entry name" value="RT_dom"/>
</dbReference>
<name>A0A371FZS3_MUCPR</name>
<sequence>MSTLARKRYSRSMLAIQERPTKRFGVVPKNENQSISKPKRGRSSLGTKGKYRCICMDLVDMLGIDLNFLCYHLSISLGACSISQKKRRLGEEKKRAVRAETTKMLQARFIREVKYPSWLSNVVMVKKPSGKWRIYIDYTDLNRTCPKDLYPLPSIDVLVDGASGCGLLSFMEAYSGYNQIRMHPSDKSKTTFITNKGNFCYRVMPFGLKNVGATYQRLMDRIFKDHVENQLEVYVDDMVVKSKIKKRHAKNLVSIFRVLRKYQLRLNLEKCSFGIKVDIKFGDHPGRGRTNLPIKQILRKPDLVGRMIGWAIELFELDMAYKTRGHMKAQVLTDFINKLTTNSLEEEEVRANKEWTLSVDGSSNKKGSGVGITLEGPGGVLIE</sequence>
<dbReference type="PANTHER" id="PTHR24559:SF444">
    <property type="entry name" value="REVERSE TRANSCRIPTASE DOMAIN-CONTAINING PROTEIN"/>
    <property type="match status" value="1"/>
</dbReference>
<dbReference type="Proteomes" id="UP000257109">
    <property type="component" value="Unassembled WGS sequence"/>
</dbReference>
<protein>
    <recommendedName>
        <fullName evidence="2">Reverse transcriptase domain-containing protein</fullName>
    </recommendedName>
</protein>
<dbReference type="InterPro" id="IPR053134">
    <property type="entry name" value="RNA-dir_DNA_polymerase"/>
</dbReference>
<evidence type="ECO:0000313" key="3">
    <source>
        <dbReference type="EMBL" id="RDX83814.1"/>
    </source>
</evidence>
<dbReference type="PANTHER" id="PTHR24559">
    <property type="entry name" value="TRANSPOSON TY3-I GAG-POL POLYPROTEIN"/>
    <property type="match status" value="1"/>
</dbReference>
<reference evidence="3" key="1">
    <citation type="submission" date="2018-05" db="EMBL/GenBank/DDBJ databases">
        <title>Draft genome of Mucuna pruriens seed.</title>
        <authorList>
            <person name="Nnadi N.E."/>
            <person name="Vos R."/>
            <person name="Hasami M.H."/>
            <person name="Devisetty U.K."/>
            <person name="Aguiy J.C."/>
        </authorList>
    </citation>
    <scope>NUCLEOTIDE SEQUENCE [LARGE SCALE GENOMIC DNA]</scope>
    <source>
        <strain evidence="3">JCA_2017</strain>
    </source>
</reference>
<feature type="non-terminal residue" evidence="3">
    <location>
        <position position="1"/>
    </location>
</feature>
<comment type="caution">
    <text evidence="3">The sequence shown here is derived from an EMBL/GenBank/DDBJ whole genome shotgun (WGS) entry which is preliminary data.</text>
</comment>
<dbReference type="Pfam" id="PF00078">
    <property type="entry name" value="RVT_1"/>
    <property type="match status" value="1"/>
</dbReference>
<gene>
    <name evidence="3" type="ORF">CR513_35224</name>
</gene>
<accession>A0A371FZS3</accession>
<dbReference type="AlphaFoldDB" id="A0A371FZS3"/>
<dbReference type="EMBL" id="QJKJ01007241">
    <property type="protein sequence ID" value="RDX83814.1"/>
    <property type="molecule type" value="Genomic_DNA"/>
</dbReference>